<dbReference type="SUPFAM" id="SSF56112">
    <property type="entry name" value="Protein kinase-like (PK-like)"/>
    <property type="match status" value="1"/>
</dbReference>
<dbReference type="Proteomes" id="UP001605036">
    <property type="component" value="Unassembled WGS sequence"/>
</dbReference>
<dbReference type="EMBL" id="JBHFFA010000008">
    <property type="protein sequence ID" value="KAL2610209.1"/>
    <property type="molecule type" value="Genomic_DNA"/>
</dbReference>
<dbReference type="Gene3D" id="1.10.510.10">
    <property type="entry name" value="Transferase(Phosphotransferase) domain 1"/>
    <property type="match status" value="1"/>
</dbReference>
<evidence type="ECO:0000256" key="1">
    <source>
        <dbReference type="SAM" id="MobiDB-lite"/>
    </source>
</evidence>
<proteinExistence type="predicted"/>
<name>A0ABD1XMN5_9MARC</name>
<organism evidence="3 4">
    <name type="scientific">Riccia fluitans</name>
    <dbReference type="NCBI Taxonomy" id="41844"/>
    <lineage>
        <taxon>Eukaryota</taxon>
        <taxon>Viridiplantae</taxon>
        <taxon>Streptophyta</taxon>
        <taxon>Embryophyta</taxon>
        <taxon>Marchantiophyta</taxon>
        <taxon>Marchantiopsida</taxon>
        <taxon>Marchantiidae</taxon>
        <taxon>Marchantiales</taxon>
        <taxon>Ricciaceae</taxon>
        <taxon>Riccia</taxon>
    </lineage>
</organism>
<reference evidence="3 4" key="1">
    <citation type="submission" date="2024-09" db="EMBL/GenBank/DDBJ databases">
        <title>Chromosome-scale assembly of Riccia fluitans.</title>
        <authorList>
            <person name="Paukszto L."/>
            <person name="Sawicki J."/>
            <person name="Karawczyk K."/>
            <person name="Piernik-Szablinska J."/>
            <person name="Szczecinska M."/>
            <person name="Mazdziarz M."/>
        </authorList>
    </citation>
    <scope>NUCLEOTIDE SEQUENCE [LARGE SCALE GENOMIC DNA]</scope>
    <source>
        <strain evidence="3">Rf_01</strain>
        <tissue evidence="3">Aerial parts of the thallus</tissue>
    </source>
</reference>
<gene>
    <name evidence="3" type="ORF">R1flu_028782</name>
</gene>
<dbReference type="InterPro" id="IPR001245">
    <property type="entry name" value="Ser-Thr/Tyr_kinase_cat_dom"/>
</dbReference>
<feature type="region of interest" description="Disordered" evidence="1">
    <location>
        <begin position="637"/>
        <end position="687"/>
    </location>
</feature>
<dbReference type="PROSITE" id="PS50011">
    <property type="entry name" value="PROTEIN_KINASE_DOM"/>
    <property type="match status" value="1"/>
</dbReference>
<keyword evidence="4" id="KW-1185">Reference proteome</keyword>
<sequence>MRFLMCREEGSLLGCEALAKGLLIENCGPTSSSTDLINPERAAKLRVFELDELEAATGRFSRRNYLGKGSHGSLYKGILKDGKVVSVKRQEYIQDEVAFNNELEILSTLQGHRYVNLLGYCRGPDAHEKLLVVEYMANGSLHDVLHHGPEPLSWSTRVNLALQVAKALLALHSAKPLIIHRDVKSANIMFDSKWNVKLGSFGLAYKGNLEELYRSGDRQQQQLHRVGIMDYIEARKKPSSSRLSTKLDVFSFGVLLLELLSGRKPIDVRHKPPSIVDWALPLIKQGKSHCVYDCKLEFQPQYAEALQVVALIAARCVRRTTLKRPSMLYVVAGLMEVSKRIPMHKWTGFASAMKRTMSWQLKHGTDITRSPEFQDMMRSPRDRTRSIVANYASTPRPGGAEKVLEYHASPINVVDTVKPRRGCRDFIKEQQPQQGRHGGEGTFSSPRHLYDEVRMSSIDRVREWALSIENPRPNARVHAMDSHANAPPFGVVDCTPVNNSVHLSHHRHLNMACSMEGPCEDAGVSPKETDAAGDEASSREKARTTYVDRSSENRPVKFGGSSQLKAKEVEDRDDGMDEAWHEEVLDVTLDRRVTHWRNPVFEVRRSPEEVMSYLTDLSIGVTAHHHPTPADVAISPPEDETRAGHMDNSACIPQAPKTRSRSVRASSRKSHNKTRAHFEKEEAFLPW</sequence>
<dbReference type="Gene3D" id="3.30.200.20">
    <property type="entry name" value="Phosphorylase Kinase, domain 1"/>
    <property type="match status" value="1"/>
</dbReference>
<dbReference type="InterPro" id="IPR000719">
    <property type="entry name" value="Prot_kinase_dom"/>
</dbReference>
<feature type="domain" description="Protein kinase" evidence="2">
    <location>
        <begin position="60"/>
        <end position="347"/>
    </location>
</feature>
<dbReference type="PANTHER" id="PTHR46146:SF23">
    <property type="entry name" value="PROTEIN KINASE DOMAIN-CONTAINING PROTEIN"/>
    <property type="match status" value="1"/>
</dbReference>
<evidence type="ECO:0000313" key="4">
    <source>
        <dbReference type="Proteomes" id="UP001605036"/>
    </source>
</evidence>
<dbReference type="InterPro" id="IPR011009">
    <property type="entry name" value="Kinase-like_dom_sf"/>
</dbReference>
<feature type="compositionally biased region" description="Basic and acidic residues" evidence="1">
    <location>
        <begin position="676"/>
        <end position="687"/>
    </location>
</feature>
<dbReference type="Pfam" id="PF07714">
    <property type="entry name" value="PK_Tyr_Ser-Thr"/>
    <property type="match status" value="1"/>
</dbReference>
<feature type="region of interest" description="Disordered" evidence="1">
    <location>
        <begin position="523"/>
        <end position="559"/>
    </location>
</feature>
<accession>A0ABD1XMN5</accession>
<dbReference type="AlphaFoldDB" id="A0ABD1XMN5"/>
<dbReference type="InterPro" id="IPR008271">
    <property type="entry name" value="Ser/Thr_kinase_AS"/>
</dbReference>
<dbReference type="PROSITE" id="PS00108">
    <property type="entry name" value="PROTEIN_KINASE_ST"/>
    <property type="match status" value="1"/>
</dbReference>
<evidence type="ECO:0000259" key="2">
    <source>
        <dbReference type="PROSITE" id="PS50011"/>
    </source>
</evidence>
<evidence type="ECO:0000313" key="3">
    <source>
        <dbReference type="EMBL" id="KAL2610209.1"/>
    </source>
</evidence>
<comment type="caution">
    <text evidence="3">The sequence shown here is derived from an EMBL/GenBank/DDBJ whole genome shotgun (WGS) entry which is preliminary data.</text>
</comment>
<feature type="compositionally biased region" description="Basic residues" evidence="1">
    <location>
        <begin position="658"/>
        <end position="675"/>
    </location>
</feature>
<protein>
    <recommendedName>
        <fullName evidence="2">Protein kinase domain-containing protein</fullName>
    </recommendedName>
</protein>
<dbReference type="PANTHER" id="PTHR46146">
    <property type="entry name" value="SERINE/THREONINE-PROTEIN KINASE-LIKE PROTEIN CCR4"/>
    <property type="match status" value="1"/>
</dbReference>
<dbReference type="SMART" id="SM00220">
    <property type="entry name" value="S_TKc"/>
    <property type="match status" value="1"/>
</dbReference>